<accession>A0A9P0I5F5</accession>
<dbReference type="Proteomes" id="UP001153321">
    <property type="component" value="Chromosome 24"/>
</dbReference>
<keyword evidence="1" id="KW-1133">Transmembrane helix</keyword>
<dbReference type="EMBL" id="LR824555">
    <property type="protein sequence ID" value="CAH1641766.1"/>
    <property type="molecule type" value="Genomic_DNA"/>
</dbReference>
<protein>
    <submittedName>
        <fullName evidence="2">Uncharacterized protein</fullName>
    </submittedName>
</protein>
<keyword evidence="3" id="KW-1185">Reference proteome</keyword>
<gene>
    <name evidence="2" type="ORF">SPLIT_LOCUS7122</name>
</gene>
<sequence>MDWLDRSDTAASQKTDAKLRLRCVSSCDCDPWRPFFFFFFFFFFFNCRTLRFSPVSWVRLQTHKFTYT</sequence>
<evidence type="ECO:0000256" key="1">
    <source>
        <dbReference type="SAM" id="Phobius"/>
    </source>
</evidence>
<dbReference type="AlphaFoldDB" id="A0A9P0I5F5"/>
<proteinExistence type="predicted"/>
<keyword evidence="1" id="KW-0812">Transmembrane</keyword>
<evidence type="ECO:0000313" key="2">
    <source>
        <dbReference type="EMBL" id="CAH1641766.1"/>
    </source>
</evidence>
<name>A0A9P0I5F5_SPOLI</name>
<keyword evidence="1" id="KW-0472">Membrane</keyword>
<evidence type="ECO:0000313" key="3">
    <source>
        <dbReference type="Proteomes" id="UP001153321"/>
    </source>
</evidence>
<reference evidence="2" key="1">
    <citation type="submission" date="2022-02" db="EMBL/GenBank/DDBJ databases">
        <authorList>
            <person name="King R."/>
        </authorList>
    </citation>
    <scope>NUCLEOTIDE SEQUENCE</scope>
</reference>
<feature type="transmembrane region" description="Helical" evidence="1">
    <location>
        <begin position="32"/>
        <end position="50"/>
    </location>
</feature>
<organism evidence="2 3">
    <name type="scientific">Spodoptera littoralis</name>
    <name type="common">Egyptian cotton leafworm</name>
    <dbReference type="NCBI Taxonomy" id="7109"/>
    <lineage>
        <taxon>Eukaryota</taxon>
        <taxon>Metazoa</taxon>
        <taxon>Ecdysozoa</taxon>
        <taxon>Arthropoda</taxon>
        <taxon>Hexapoda</taxon>
        <taxon>Insecta</taxon>
        <taxon>Pterygota</taxon>
        <taxon>Neoptera</taxon>
        <taxon>Endopterygota</taxon>
        <taxon>Lepidoptera</taxon>
        <taxon>Glossata</taxon>
        <taxon>Ditrysia</taxon>
        <taxon>Noctuoidea</taxon>
        <taxon>Noctuidae</taxon>
        <taxon>Amphipyrinae</taxon>
        <taxon>Spodoptera</taxon>
    </lineage>
</organism>